<dbReference type="PROSITE" id="PS51440">
    <property type="entry name" value="TIM_2"/>
    <property type="match status" value="1"/>
</dbReference>
<protein>
    <submittedName>
        <fullName evidence="2">Uncharacterized protein</fullName>
    </submittedName>
</protein>
<proteinExistence type="predicted"/>
<keyword evidence="1" id="KW-0413">Isomerase</keyword>
<accession>A0A1F7WPZ6</accession>
<dbReference type="NCBIfam" id="NF003302">
    <property type="entry name" value="PRK04302.1"/>
    <property type="match status" value="1"/>
</dbReference>
<name>A0A1F7WPZ6_9BACT</name>
<dbReference type="AlphaFoldDB" id="A0A1F7WPZ6"/>
<comment type="caution">
    <text evidence="2">The sequence shown here is derived from an EMBL/GenBank/DDBJ whole genome shotgun (WGS) entry which is preliminary data.</text>
</comment>
<organism evidence="2 3">
    <name type="scientific">Candidatus Woesebacteria bacterium GWA1_42_12</name>
    <dbReference type="NCBI Taxonomy" id="1802472"/>
    <lineage>
        <taxon>Bacteria</taxon>
        <taxon>Candidatus Woeseibacteriota</taxon>
    </lineage>
</organism>
<sequence length="220" mass="23551">MIFVNFKTYDQGSGENALKLITILEAASEAFSIAVIPVVQAGDVKEARANSKLEIWTQHIDPVEFGAHTGFILPEAVFEDGAKGTFLNHSEHKFAEFSSLEAAVRRAKEVGLKTLIFAGGIDELEKVSALSPDFLAYEPPELVGSTTASVSSAHPDIIAKAYEIAKRHDLPLIVGAGVHSRKDVEKSIELGAVGVAVATDIVKAQNPKAELEDLLAGFKK</sequence>
<dbReference type="Pfam" id="PF00121">
    <property type="entry name" value="TIM"/>
    <property type="match status" value="1"/>
</dbReference>
<gene>
    <name evidence="2" type="ORF">A2112_02055</name>
</gene>
<dbReference type="Proteomes" id="UP000177091">
    <property type="component" value="Unassembled WGS sequence"/>
</dbReference>
<dbReference type="GO" id="GO:0004807">
    <property type="term" value="F:triose-phosphate isomerase activity"/>
    <property type="evidence" value="ECO:0007669"/>
    <property type="project" value="InterPro"/>
</dbReference>
<evidence type="ECO:0000313" key="2">
    <source>
        <dbReference type="EMBL" id="OGM04135.1"/>
    </source>
</evidence>
<dbReference type="Gene3D" id="3.20.20.70">
    <property type="entry name" value="Aldolase class I"/>
    <property type="match status" value="1"/>
</dbReference>
<dbReference type="EMBL" id="MGFK01000020">
    <property type="protein sequence ID" value="OGM04135.1"/>
    <property type="molecule type" value="Genomic_DNA"/>
</dbReference>
<dbReference type="InterPro" id="IPR000652">
    <property type="entry name" value="Triosephosphate_isomerase"/>
</dbReference>
<reference evidence="2 3" key="1">
    <citation type="journal article" date="2016" name="Nat. Commun.">
        <title>Thousands of microbial genomes shed light on interconnected biogeochemical processes in an aquifer system.</title>
        <authorList>
            <person name="Anantharaman K."/>
            <person name="Brown C.T."/>
            <person name="Hug L.A."/>
            <person name="Sharon I."/>
            <person name="Castelle C.J."/>
            <person name="Probst A.J."/>
            <person name="Thomas B.C."/>
            <person name="Singh A."/>
            <person name="Wilkins M.J."/>
            <person name="Karaoz U."/>
            <person name="Brodie E.L."/>
            <person name="Williams K.H."/>
            <person name="Hubbard S.S."/>
            <person name="Banfield J.F."/>
        </authorList>
    </citation>
    <scope>NUCLEOTIDE SEQUENCE [LARGE SCALE GENOMIC DNA]</scope>
</reference>
<dbReference type="SUPFAM" id="SSF51351">
    <property type="entry name" value="Triosephosphate isomerase (TIM)"/>
    <property type="match status" value="1"/>
</dbReference>
<dbReference type="InterPro" id="IPR013785">
    <property type="entry name" value="Aldolase_TIM"/>
</dbReference>
<evidence type="ECO:0000256" key="1">
    <source>
        <dbReference type="ARBA" id="ARBA00023235"/>
    </source>
</evidence>
<dbReference type="InterPro" id="IPR035990">
    <property type="entry name" value="TIM_sf"/>
</dbReference>
<evidence type="ECO:0000313" key="3">
    <source>
        <dbReference type="Proteomes" id="UP000177091"/>
    </source>
</evidence>